<feature type="region of interest" description="Disordered" evidence="1">
    <location>
        <begin position="220"/>
        <end position="265"/>
    </location>
</feature>
<feature type="compositionally biased region" description="Basic and acidic residues" evidence="1">
    <location>
        <begin position="15"/>
        <end position="25"/>
    </location>
</feature>
<evidence type="ECO:0000313" key="2">
    <source>
        <dbReference type="EMBL" id="KAK3235122.1"/>
    </source>
</evidence>
<evidence type="ECO:0000313" key="3">
    <source>
        <dbReference type="Proteomes" id="UP001190700"/>
    </source>
</evidence>
<comment type="caution">
    <text evidence="2">The sequence shown here is derived from an EMBL/GenBank/DDBJ whole genome shotgun (WGS) entry which is preliminary data.</text>
</comment>
<feature type="compositionally biased region" description="Basic and acidic residues" evidence="1">
    <location>
        <begin position="47"/>
        <end position="58"/>
    </location>
</feature>
<feature type="compositionally biased region" description="Basic and acidic residues" evidence="1">
    <location>
        <begin position="96"/>
        <end position="110"/>
    </location>
</feature>
<keyword evidence="3" id="KW-1185">Reference proteome</keyword>
<feature type="compositionally biased region" description="Polar residues" evidence="1">
    <location>
        <begin position="238"/>
        <end position="250"/>
    </location>
</feature>
<protein>
    <submittedName>
        <fullName evidence="2">Uncharacterized protein</fullName>
    </submittedName>
</protein>
<name>A0AAE0BGA4_9CHLO</name>
<proteinExistence type="predicted"/>
<dbReference type="Proteomes" id="UP001190700">
    <property type="component" value="Unassembled WGS sequence"/>
</dbReference>
<gene>
    <name evidence="2" type="ORF">CYMTET_54659</name>
</gene>
<organism evidence="2 3">
    <name type="scientific">Cymbomonas tetramitiformis</name>
    <dbReference type="NCBI Taxonomy" id="36881"/>
    <lineage>
        <taxon>Eukaryota</taxon>
        <taxon>Viridiplantae</taxon>
        <taxon>Chlorophyta</taxon>
        <taxon>Pyramimonadophyceae</taxon>
        <taxon>Pyramimonadales</taxon>
        <taxon>Pyramimonadaceae</taxon>
        <taxon>Cymbomonas</taxon>
    </lineage>
</organism>
<evidence type="ECO:0000256" key="1">
    <source>
        <dbReference type="SAM" id="MobiDB-lite"/>
    </source>
</evidence>
<feature type="compositionally biased region" description="Basic and acidic residues" evidence="1">
    <location>
        <begin position="122"/>
        <end position="142"/>
    </location>
</feature>
<feature type="compositionally biased region" description="Polar residues" evidence="1">
    <location>
        <begin position="1"/>
        <end position="14"/>
    </location>
</feature>
<feature type="region of interest" description="Disordered" evidence="1">
    <location>
        <begin position="297"/>
        <end position="336"/>
    </location>
</feature>
<dbReference type="AlphaFoldDB" id="A0AAE0BGA4"/>
<feature type="compositionally biased region" description="Polar residues" evidence="1">
    <location>
        <begin position="143"/>
        <end position="157"/>
    </location>
</feature>
<sequence length="433" mass="46271">MKIRSLNSEQSVDTSDTKGFKEIVRSKQRLQGGPLANLNGRRSRRSSQGEDSHTKLKADTSVQQAVGIRSEEDDGQVVDVRSARHHHEAVDVGSAEDERQATDVRSEEKPVAQNFSSVEVETWLREPTPDPPQRERSAHGTHESTSPQQEEQTTPLEPLGSNLQLVETEKKVQVVQPKTLPVGVGKKVMAPRFQPKIGSASEGTTAWEDWVSNLTKAANGNPASLFKATPDEPDADTKNSSQASEAQSLVGSPGEPAPARPLSVVPSEGAAWDTTAFLGGRFDRTQPVTALTVAETQQLSGDVRKQQAHSTPPFPGGGRSPPAAASPLQRSRAPKGSVVESRAALLATLEEELLQPTPHPIRGRGAGAIGAAGWGGGRKNLRDFSILNAAALVFCSEFGNSSAGVLVHFSDRVLFCAALCISRVALHCLKHID</sequence>
<dbReference type="EMBL" id="LGRX02035363">
    <property type="protein sequence ID" value="KAK3235122.1"/>
    <property type="molecule type" value="Genomic_DNA"/>
</dbReference>
<accession>A0AAE0BGA4</accession>
<feature type="region of interest" description="Disordered" evidence="1">
    <location>
        <begin position="1"/>
        <end position="157"/>
    </location>
</feature>
<reference evidence="2 3" key="1">
    <citation type="journal article" date="2015" name="Genome Biol. Evol.">
        <title>Comparative Genomics of a Bacterivorous Green Alga Reveals Evolutionary Causalities and Consequences of Phago-Mixotrophic Mode of Nutrition.</title>
        <authorList>
            <person name="Burns J.A."/>
            <person name="Paasch A."/>
            <person name="Narechania A."/>
            <person name="Kim E."/>
        </authorList>
    </citation>
    <scope>NUCLEOTIDE SEQUENCE [LARGE SCALE GENOMIC DNA]</scope>
    <source>
        <strain evidence="2 3">PLY_AMNH</strain>
    </source>
</reference>